<keyword evidence="2" id="KW-1185">Reference proteome</keyword>
<name>A0A0H2RXT4_9AGAM</name>
<dbReference type="EMBL" id="KQ085945">
    <property type="protein sequence ID" value="KLO14313.1"/>
    <property type="molecule type" value="Genomic_DNA"/>
</dbReference>
<dbReference type="AlphaFoldDB" id="A0A0H2RXT4"/>
<sequence>MDSYDCTVTSTISHPSFHPLLDELRRDDMTYSYASTWSSNYTVSNRPGPGRLLGNMYSRAGTSLERRLGKFINRGAMRKYEMAVAVLNEFGYFYDVFESKAIKEHEKACTILLICASDVVTFSWKHSSANYSLEWLYWFKLASRCLSSQCRLLALRNAFSKL</sequence>
<accession>A0A0H2RXT4</accession>
<organism evidence="1 2">
    <name type="scientific">Schizopora paradoxa</name>
    <dbReference type="NCBI Taxonomy" id="27342"/>
    <lineage>
        <taxon>Eukaryota</taxon>
        <taxon>Fungi</taxon>
        <taxon>Dikarya</taxon>
        <taxon>Basidiomycota</taxon>
        <taxon>Agaricomycotina</taxon>
        <taxon>Agaricomycetes</taxon>
        <taxon>Hymenochaetales</taxon>
        <taxon>Schizoporaceae</taxon>
        <taxon>Schizopora</taxon>
    </lineage>
</organism>
<evidence type="ECO:0000313" key="1">
    <source>
        <dbReference type="EMBL" id="KLO14313.1"/>
    </source>
</evidence>
<proteinExistence type="predicted"/>
<gene>
    <name evidence="1" type="ORF">SCHPADRAFT_318173</name>
</gene>
<evidence type="ECO:0000313" key="2">
    <source>
        <dbReference type="Proteomes" id="UP000053477"/>
    </source>
</evidence>
<reference evidence="1 2" key="1">
    <citation type="submission" date="2015-04" db="EMBL/GenBank/DDBJ databases">
        <title>Complete genome sequence of Schizopora paradoxa KUC8140, a cosmopolitan wood degrader in East Asia.</title>
        <authorList>
            <consortium name="DOE Joint Genome Institute"/>
            <person name="Min B."/>
            <person name="Park H."/>
            <person name="Jang Y."/>
            <person name="Kim J.-J."/>
            <person name="Kim K.H."/>
            <person name="Pangilinan J."/>
            <person name="Lipzen A."/>
            <person name="Riley R."/>
            <person name="Grigoriev I.V."/>
            <person name="Spatafora J.W."/>
            <person name="Choi I.-G."/>
        </authorList>
    </citation>
    <scope>NUCLEOTIDE SEQUENCE [LARGE SCALE GENOMIC DNA]</scope>
    <source>
        <strain evidence="1 2">KUC8140</strain>
    </source>
</reference>
<dbReference type="Proteomes" id="UP000053477">
    <property type="component" value="Unassembled WGS sequence"/>
</dbReference>
<dbReference type="InParanoid" id="A0A0H2RXT4"/>
<protein>
    <submittedName>
        <fullName evidence="1">Uncharacterized protein</fullName>
    </submittedName>
</protein>